<keyword evidence="2" id="KW-1185">Reference proteome</keyword>
<reference evidence="1" key="1">
    <citation type="submission" date="2019-06" db="EMBL/GenBank/DDBJ databases">
        <authorList>
            <person name="Zheng W."/>
        </authorList>
    </citation>
    <scope>NUCLEOTIDE SEQUENCE</scope>
    <source>
        <strain evidence="1">QDHG01</strain>
    </source>
</reference>
<name>A0A8J8T1F6_HALGN</name>
<protein>
    <submittedName>
        <fullName evidence="1">Uncharacterized protein</fullName>
    </submittedName>
</protein>
<accession>A0A8J8T1F6</accession>
<dbReference type="EMBL" id="RRYP01011053">
    <property type="protein sequence ID" value="TNV77988.1"/>
    <property type="molecule type" value="Genomic_DNA"/>
</dbReference>
<comment type="caution">
    <text evidence="1">The sequence shown here is derived from an EMBL/GenBank/DDBJ whole genome shotgun (WGS) entry which is preliminary data.</text>
</comment>
<proteinExistence type="predicted"/>
<evidence type="ECO:0000313" key="1">
    <source>
        <dbReference type="EMBL" id="TNV77988.1"/>
    </source>
</evidence>
<dbReference type="AlphaFoldDB" id="A0A8J8T1F6"/>
<organism evidence="1 2">
    <name type="scientific">Halteria grandinella</name>
    <dbReference type="NCBI Taxonomy" id="5974"/>
    <lineage>
        <taxon>Eukaryota</taxon>
        <taxon>Sar</taxon>
        <taxon>Alveolata</taxon>
        <taxon>Ciliophora</taxon>
        <taxon>Intramacronucleata</taxon>
        <taxon>Spirotrichea</taxon>
        <taxon>Stichotrichia</taxon>
        <taxon>Sporadotrichida</taxon>
        <taxon>Halteriidae</taxon>
        <taxon>Halteria</taxon>
    </lineage>
</organism>
<dbReference type="Proteomes" id="UP000785679">
    <property type="component" value="Unassembled WGS sequence"/>
</dbReference>
<evidence type="ECO:0000313" key="2">
    <source>
        <dbReference type="Proteomes" id="UP000785679"/>
    </source>
</evidence>
<sequence>MLLAARSHGAISTAAYLHPFSASIVPEPVSRNYSSSVPSKQCCLKIVKMCLLSFKGEPYFQWQEYRSVCPYSSVHLISLRSNFHDQLLTLVQHQYCLNPHSRQGQVNRSIPPI</sequence>
<gene>
    <name evidence="1" type="ORF">FGO68_gene8245</name>
</gene>